<keyword evidence="7" id="KW-0603">Photosystem I</keyword>
<dbReference type="OrthoDB" id="543158at2759"/>
<evidence type="ECO:0000256" key="2">
    <source>
        <dbReference type="ARBA" id="ARBA00004581"/>
    </source>
</evidence>
<dbReference type="AlphaFoldDB" id="A0A2J8A8X4"/>
<dbReference type="InterPro" id="IPR001302">
    <property type="entry name" value="PSI_PsaI"/>
</dbReference>
<dbReference type="NCBIfam" id="TIGR03052">
    <property type="entry name" value="PS_I_psaI"/>
    <property type="match status" value="1"/>
</dbReference>
<comment type="caution">
    <text evidence="12">The sequence shown here is derived from an EMBL/GenBank/DDBJ whole genome shotgun (WGS) entry which is preliminary data.</text>
</comment>
<dbReference type="GO" id="GO:0009535">
    <property type="term" value="C:chloroplast thylakoid membrane"/>
    <property type="evidence" value="ECO:0007669"/>
    <property type="project" value="UniProtKB-SubCell"/>
</dbReference>
<comment type="function">
    <text evidence="1">May help in the organization of the PsaL subunit.</text>
</comment>
<evidence type="ECO:0000256" key="11">
    <source>
        <dbReference type="SAM" id="Phobius"/>
    </source>
</evidence>
<dbReference type="HAMAP" id="MF_00431">
    <property type="entry name" value="PSI_PsaI"/>
    <property type="match status" value="1"/>
</dbReference>
<gene>
    <name evidence="12" type="ORF">TSOC_004431</name>
</gene>
<keyword evidence="9" id="KW-0793">Thylakoid</keyword>
<name>A0A2J8A8X4_9CHLO</name>
<keyword evidence="8 11" id="KW-1133">Transmembrane helix</keyword>
<evidence type="ECO:0000256" key="5">
    <source>
        <dbReference type="ARBA" id="ARBA00022531"/>
    </source>
</evidence>
<dbReference type="SUPFAM" id="SSF81540">
    <property type="entry name" value="Subunit VIII of photosystem I reaction centre, PsaI"/>
    <property type="match status" value="1"/>
</dbReference>
<dbReference type="Proteomes" id="UP000236333">
    <property type="component" value="Unassembled WGS sequence"/>
</dbReference>
<evidence type="ECO:0000256" key="6">
    <source>
        <dbReference type="ARBA" id="ARBA00022692"/>
    </source>
</evidence>
<dbReference type="GO" id="GO:0015979">
    <property type="term" value="P:photosynthesis"/>
    <property type="evidence" value="ECO:0007669"/>
    <property type="project" value="UniProtKB-KW"/>
</dbReference>
<keyword evidence="6 11" id="KW-0812">Transmembrane</keyword>
<protein>
    <recommendedName>
        <fullName evidence="4">Photosystem I reaction center subunit VIII</fullName>
    </recommendedName>
</protein>
<evidence type="ECO:0000256" key="3">
    <source>
        <dbReference type="ARBA" id="ARBA00005252"/>
    </source>
</evidence>
<reference evidence="12 13" key="1">
    <citation type="journal article" date="2017" name="Mol. Biol. Evol.">
        <title>The 4-celled Tetrabaena socialis nuclear genome reveals the essential components for genetic control of cell number at the origin of multicellularity in the volvocine lineage.</title>
        <authorList>
            <person name="Featherston J."/>
            <person name="Arakaki Y."/>
            <person name="Hanschen E.R."/>
            <person name="Ferris P.J."/>
            <person name="Michod R.E."/>
            <person name="Olson B.J.S.C."/>
            <person name="Nozaki H."/>
            <person name="Durand P.M."/>
        </authorList>
    </citation>
    <scope>NUCLEOTIDE SEQUENCE [LARGE SCALE GENOMIC DNA]</scope>
    <source>
        <strain evidence="12 13">NIES-571</strain>
    </source>
</reference>
<evidence type="ECO:0000256" key="7">
    <source>
        <dbReference type="ARBA" id="ARBA00022836"/>
    </source>
</evidence>
<comment type="subcellular location">
    <subcellularLocation>
        <location evidence="2">Plastid</location>
        <location evidence="2">Chloroplast thylakoid membrane</location>
        <topology evidence="2">Single-pass membrane protein</topology>
    </subcellularLocation>
</comment>
<organism evidence="12 13">
    <name type="scientific">Tetrabaena socialis</name>
    <dbReference type="NCBI Taxonomy" id="47790"/>
    <lineage>
        <taxon>Eukaryota</taxon>
        <taxon>Viridiplantae</taxon>
        <taxon>Chlorophyta</taxon>
        <taxon>core chlorophytes</taxon>
        <taxon>Chlorophyceae</taxon>
        <taxon>CS clade</taxon>
        <taxon>Chlamydomonadales</taxon>
        <taxon>Tetrabaenaceae</taxon>
        <taxon>Tetrabaena</taxon>
    </lineage>
</organism>
<evidence type="ECO:0000256" key="10">
    <source>
        <dbReference type="ARBA" id="ARBA00023136"/>
    </source>
</evidence>
<feature type="transmembrane region" description="Helical" evidence="11">
    <location>
        <begin position="79"/>
        <end position="99"/>
    </location>
</feature>
<accession>A0A2J8A8X4</accession>
<evidence type="ECO:0000313" key="13">
    <source>
        <dbReference type="Proteomes" id="UP000236333"/>
    </source>
</evidence>
<dbReference type="Pfam" id="PF00796">
    <property type="entry name" value="PSI_8"/>
    <property type="match status" value="1"/>
</dbReference>
<proteinExistence type="inferred from homology"/>
<evidence type="ECO:0000256" key="1">
    <source>
        <dbReference type="ARBA" id="ARBA00003541"/>
    </source>
</evidence>
<keyword evidence="5" id="KW-0602">Photosynthesis</keyword>
<dbReference type="PANTHER" id="PTHR35775:SF2">
    <property type="entry name" value="PHOTOSYSTEM I REACTION CENTER SUBUNIT VIII"/>
    <property type="match status" value="1"/>
</dbReference>
<sequence>MALRATLSKPAVRASAGRAAVKPVAALKPAHAKLAVAGVASLAMLAAANSAEASQVIATVAAAAGSYPFVPPSWAPSVLVPFTGLVLPAIVMSTLFVYIEKDAPPS</sequence>
<dbReference type="PANTHER" id="PTHR35775">
    <property type="match status" value="1"/>
</dbReference>
<evidence type="ECO:0000256" key="8">
    <source>
        <dbReference type="ARBA" id="ARBA00022989"/>
    </source>
</evidence>
<dbReference type="InterPro" id="IPR036357">
    <property type="entry name" value="PSI_PsaI_sf"/>
</dbReference>
<comment type="similarity">
    <text evidence="3">Belongs to the PsaI family.</text>
</comment>
<dbReference type="EMBL" id="PGGS01000109">
    <property type="protein sequence ID" value="PNH08984.1"/>
    <property type="molecule type" value="Genomic_DNA"/>
</dbReference>
<evidence type="ECO:0000313" key="12">
    <source>
        <dbReference type="EMBL" id="PNH08984.1"/>
    </source>
</evidence>
<keyword evidence="13" id="KW-1185">Reference proteome</keyword>
<evidence type="ECO:0000256" key="9">
    <source>
        <dbReference type="ARBA" id="ARBA00023078"/>
    </source>
</evidence>
<dbReference type="GO" id="GO:0009522">
    <property type="term" value="C:photosystem I"/>
    <property type="evidence" value="ECO:0007669"/>
    <property type="project" value="UniProtKB-KW"/>
</dbReference>
<evidence type="ECO:0000256" key="4">
    <source>
        <dbReference type="ARBA" id="ARBA00019929"/>
    </source>
</evidence>
<keyword evidence="10 11" id="KW-0472">Membrane</keyword>